<dbReference type="AlphaFoldDB" id="A0A1J9R5H3"/>
<dbReference type="GO" id="GO:0005759">
    <property type="term" value="C:mitochondrial matrix"/>
    <property type="evidence" value="ECO:0007669"/>
    <property type="project" value="TreeGrafter"/>
</dbReference>
<comment type="caution">
    <text evidence="3">The sequence shown here is derived from an EMBL/GenBank/DDBJ whole genome shotgun (WGS) entry which is preliminary data.</text>
</comment>
<name>A0A1J9R5H3_9EURO</name>
<reference evidence="3 4" key="1">
    <citation type="submission" date="2015-08" db="EMBL/GenBank/DDBJ databases">
        <title>Emmonsia species relationships and genome sequence.</title>
        <authorList>
            <person name="Cuomo C.A."/>
            <person name="Schwartz I.S."/>
            <person name="Kenyon C."/>
            <person name="De Hoog G.S."/>
            <person name="Govender N.P."/>
            <person name="Botha A."/>
            <person name="Moreno L."/>
            <person name="De Vries M."/>
            <person name="Munoz J.F."/>
            <person name="Stielow J.B."/>
        </authorList>
    </citation>
    <scope>NUCLEOTIDE SEQUENCE [LARGE SCALE GENOMIC DNA]</scope>
    <source>
        <strain evidence="3 4">EI222</strain>
    </source>
</reference>
<feature type="region of interest" description="Disordered" evidence="2">
    <location>
        <begin position="118"/>
        <end position="146"/>
    </location>
</feature>
<dbReference type="Pfam" id="PF01722">
    <property type="entry name" value="BolA"/>
    <property type="match status" value="1"/>
</dbReference>
<dbReference type="Proteomes" id="UP000242791">
    <property type="component" value="Unassembled WGS sequence"/>
</dbReference>
<gene>
    <name evidence="3" type="ORF">ACJ73_05781</name>
</gene>
<accession>A0A1J9R5H3</accession>
<dbReference type="Gene3D" id="3.30.300.90">
    <property type="entry name" value="BolA-like"/>
    <property type="match status" value="1"/>
</dbReference>
<dbReference type="SUPFAM" id="SSF82657">
    <property type="entry name" value="BolA-like"/>
    <property type="match status" value="1"/>
</dbReference>
<dbReference type="OrthoDB" id="411584at2759"/>
<feature type="compositionally biased region" description="Basic and acidic residues" evidence="2">
    <location>
        <begin position="124"/>
        <end position="146"/>
    </location>
</feature>
<evidence type="ECO:0000313" key="4">
    <source>
        <dbReference type="Proteomes" id="UP000242791"/>
    </source>
</evidence>
<dbReference type="PANTHER" id="PTHR46230">
    <property type="match status" value="1"/>
</dbReference>
<dbReference type="EMBL" id="LGTZ01000938">
    <property type="protein sequence ID" value="OJD22869.1"/>
    <property type="molecule type" value="Genomic_DNA"/>
</dbReference>
<organism evidence="3 4">
    <name type="scientific">Blastomyces percursus</name>
    <dbReference type="NCBI Taxonomy" id="1658174"/>
    <lineage>
        <taxon>Eukaryota</taxon>
        <taxon>Fungi</taxon>
        <taxon>Dikarya</taxon>
        <taxon>Ascomycota</taxon>
        <taxon>Pezizomycotina</taxon>
        <taxon>Eurotiomycetes</taxon>
        <taxon>Eurotiomycetidae</taxon>
        <taxon>Onygenales</taxon>
        <taxon>Ajellomycetaceae</taxon>
        <taxon>Blastomyces</taxon>
    </lineage>
</organism>
<evidence type="ECO:0000313" key="3">
    <source>
        <dbReference type="EMBL" id="OJD22869.1"/>
    </source>
</evidence>
<evidence type="ECO:0008006" key="5">
    <source>
        <dbReference type="Google" id="ProtNLM"/>
    </source>
</evidence>
<proteinExistence type="inferred from homology"/>
<protein>
    <recommendedName>
        <fullName evidence="5">BolA protein</fullName>
    </recommendedName>
</protein>
<sequence>MLRSILPRKNHLLRQLRSISSATTMSSTPMEDAIREKLQQTLQPSTLIIRNDSKLHAHHAPMRGNTSTETHFQSAVILNPNSITVTSPSFVAKTQAARHRMVYAALKEELAREGGIHALQLKTRTAEEEARDPERGTKEKEVEAGE</sequence>
<dbReference type="VEuPathDB" id="FungiDB:ACJ73_05781"/>
<dbReference type="InterPro" id="IPR002634">
    <property type="entry name" value="BolA"/>
</dbReference>
<evidence type="ECO:0000256" key="1">
    <source>
        <dbReference type="RuleBase" id="RU003860"/>
    </source>
</evidence>
<evidence type="ECO:0000256" key="2">
    <source>
        <dbReference type="SAM" id="MobiDB-lite"/>
    </source>
</evidence>
<dbReference type="STRING" id="1658174.A0A1J9R5H3"/>
<dbReference type="GO" id="GO:0044572">
    <property type="term" value="P:[4Fe-4S] cluster assembly"/>
    <property type="evidence" value="ECO:0007669"/>
    <property type="project" value="TreeGrafter"/>
</dbReference>
<dbReference type="InterPro" id="IPR036065">
    <property type="entry name" value="BolA-like_sf"/>
</dbReference>
<comment type="similarity">
    <text evidence="1">Belongs to the BolA/IbaG family.</text>
</comment>
<dbReference type="PANTHER" id="PTHR46230:SF7">
    <property type="entry name" value="BOLA-LIKE PROTEIN 1"/>
    <property type="match status" value="1"/>
</dbReference>
<keyword evidence="4" id="KW-1185">Reference proteome</keyword>